<dbReference type="EMBL" id="FNQM01000002">
    <property type="protein sequence ID" value="SDZ90057.1"/>
    <property type="molecule type" value="Genomic_DNA"/>
</dbReference>
<evidence type="ECO:0000256" key="5">
    <source>
        <dbReference type="ARBA" id="ARBA00022741"/>
    </source>
</evidence>
<dbReference type="PANTHER" id="PTHR43297:SF2">
    <property type="entry name" value="DIPEPTIDE TRANSPORT ATP-BINDING PROTEIN DPPD"/>
    <property type="match status" value="1"/>
</dbReference>
<dbReference type="PROSITE" id="PS50893">
    <property type="entry name" value="ABC_TRANSPORTER_2"/>
    <property type="match status" value="1"/>
</dbReference>
<gene>
    <name evidence="9" type="ORF">SAMN05444370_102106</name>
</gene>
<keyword evidence="7" id="KW-0472">Membrane</keyword>
<dbReference type="NCBIfam" id="TIGR01727">
    <property type="entry name" value="oligo_HPY"/>
    <property type="match status" value="1"/>
</dbReference>
<dbReference type="FunFam" id="3.40.50.300:FF:000016">
    <property type="entry name" value="Oligopeptide ABC transporter ATP-binding component"/>
    <property type="match status" value="1"/>
</dbReference>
<dbReference type="Proteomes" id="UP000198703">
    <property type="component" value="Unassembled WGS sequence"/>
</dbReference>
<proteinExistence type="inferred from homology"/>
<dbReference type="SUPFAM" id="SSF52540">
    <property type="entry name" value="P-loop containing nucleoside triphosphate hydrolases"/>
    <property type="match status" value="1"/>
</dbReference>
<dbReference type="STRING" id="89524.SAMN05444370_102106"/>
<dbReference type="PROSITE" id="PS00211">
    <property type="entry name" value="ABC_TRANSPORTER_1"/>
    <property type="match status" value="1"/>
</dbReference>
<evidence type="ECO:0000256" key="2">
    <source>
        <dbReference type="ARBA" id="ARBA00005417"/>
    </source>
</evidence>
<evidence type="ECO:0000256" key="4">
    <source>
        <dbReference type="ARBA" id="ARBA00022475"/>
    </source>
</evidence>
<evidence type="ECO:0000256" key="3">
    <source>
        <dbReference type="ARBA" id="ARBA00022448"/>
    </source>
</evidence>
<evidence type="ECO:0000313" key="9">
    <source>
        <dbReference type="EMBL" id="SDZ90057.1"/>
    </source>
</evidence>
<keyword evidence="3" id="KW-0813">Transport</keyword>
<dbReference type="GO" id="GO:0016887">
    <property type="term" value="F:ATP hydrolysis activity"/>
    <property type="evidence" value="ECO:0007669"/>
    <property type="project" value="InterPro"/>
</dbReference>
<dbReference type="GO" id="GO:0005886">
    <property type="term" value="C:plasma membrane"/>
    <property type="evidence" value="ECO:0007669"/>
    <property type="project" value="UniProtKB-SubCell"/>
</dbReference>
<dbReference type="RefSeq" id="WP_093248384.1">
    <property type="nucleotide sequence ID" value="NZ_FNQM01000002.1"/>
</dbReference>
<protein>
    <submittedName>
        <fullName evidence="9">Oligopeptide/dipeptide ABC transporter, ATP-binding protein, C-terminal domain-containing protein</fullName>
    </submittedName>
</protein>
<dbReference type="Pfam" id="PF00005">
    <property type="entry name" value="ABC_tran"/>
    <property type="match status" value="1"/>
</dbReference>
<dbReference type="InterPro" id="IPR027417">
    <property type="entry name" value="P-loop_NTPase"/>
</dbReference>
<evidence type="ECO:0000256" key="1">
    <source>
        <dbReference type="ARBA" id="ARBA00004417"/>
    </source>
</evidence>
<dbReference type="GO" id="GO:0015833">
    <property type="term" value="P:peptide transport"/>
    <property type="evidence" value="ECO:0007669"/>
    <property type="project" value="InterPro"/>
</dbReference>
<dbReference type="GO" id="GO:0005524">
    <property type="term" value="F:ATP binding"/>
    <property type="evidence" value="ECO:0007669"/>
    <property type="project" value="UniProtKB-KW"/>
</dbReference>
<dbReference type="InterPro" id="IPR003593">
    <property type="entry name" value="AAA+_ATPase"/>
</dbReference>
<keyword evidence="6 9" id="KW-0067">ATP-binding</keyword>
<dbReference type="Pfam" id="PF08352">
    <property type="entry name" value="oligo_HPY"/>
    <property type="match status" value="1"/>
</dbReference>
<dbReference type="OrthoDB" id="9782308at2"/>
<evidence type="ECO:0000313" key="10">
    <source>
        <dbReference type="Proteomes" id="UP000198703"/>
    </source>
</evidence>
<dbReference type="PANTHER" id="PTHR43297">
    <property type="entry name" value="OLIGOPEPTIDE TRANSPORT ATP-BINDING PROTEIN APPD"/>
    <property type="match status" value="1"/>
</dbReference>
<evidence type="ECO:0000256" key="6">
    <source>
        <dbReference type="ARBA" id="ARBA00022840"/>
    </source>
</evidence>
<keyword evidence="4" id="KW-1003">Cell membrane</keyword>
<comment type="similarity">
    <text evidence="2">Belongs to the ABC transporter superfamily.</text>
</comment>
<comment type="subcellular location">
    <subcellularLocation>
        <location evidence="1">Cell inner membrane</location>
        <topology evidence="1">Peripheral membrane protein</topology>
    </subcellularLocation>
</comment>
<organism evidence="9 10">
    <name type="scientific">Rubrimonas cliftonensis</name>
    <dbReference type="NCBI Taxonomy" id="89524"/>
    <lineage>
        <taxon>Bacteria</taxon>
        <taxon>Pseudomonadati</taxon>
        <taxon>Pseudomonadota</taxon>
        <taxon>Alphaproteobacteria</taxon>
        <taxon>Rhodobacterales</taxon>
        <taxon>Paracoccaceae</taxon>
        <taxon>Rubrimonas</taxon>
    </lineage>
</organism>
<accession>A0A1H3WSC4</accession>
<dbReference type="CDD" id="cd03257">
    <property type="entry name" value="ABC_NikE_OppD_transporters"/>
    <property type="match status" value="1"/>
</dbReference>
<sequence length="328" mass="34542">MTEAPLLSVEDLRVHFRVEGRVYRAVDGVSFAVERGRTLGVVGESGCGKSVTSLAVMRLVQTPPGVYAGGRVMFDGVDLLTLSARRMRALRGGRMAMIFQEPMTSLNPVYTVGDQIAESLAAHAGLKGAAARARVTELLELVRLPSAAKRASDYPHQLSGGQRQRVMIALALANDPDLLIADEPTTALDVTIQAQVLDLIGDLRARTGAGVLLITHDLGVVAETCDAVAVMYAGRVVETAPVAALFADPQHPYTVGLMAAVPRVDAARGRLETIEGSVPPPWSTAPGCRFASRCPLADARCRAEAPPLAAVSPGHAVACWRAPIEAAA</sequence>
<evidence type="ECO:0000256" key="7">
    <source>
        <dbReference type="ARBA" id="ARBA00023136"/>
    </source>
</evidence>
<evidence type="ECO:0000259" key="8">
    <source>
        <dbReference type="PROSITE" id="PS50893"/>
    </source>
</evidence>
<dbReference type="InterPro" id="IPR003439">
    <property type="entry name" value="ABC_transporter-like_ATP-bd"/>
</dbReference>
<dbReference type="InterPro" id="IPR013563">
    <property type="entry name" value="Oligopep_ABC_C"/>
</dbReference>
<dbReference type="AlphaFoldDB" id="A0A1H3WSC4"/>
<name>A0A1H3WSC4_9RHOB</name>
<dbReference type="GO" id="GO:0055085">
    <property type="term" value="P:transmembrane transport"/>
    <property type="evidence" value="ECO:0007669"/>
    <property type="project" value="UniProtKB-ARBA"/>
</dbReference>
<reference evidence="9 10" key="1">
    <citation type="submission" date="2016-10" db="EMBL/GenBank/DDBJ databases">
        <authorList>
            <person name="de Groot N.N."/>
        </authorList>
    </citation>
    <scope>NUCLEOTIDE SEQUENCE [LARGE SCALE GENOMIC DNA]</scope>
    <source>
        <strain evidence="9 10">DSM 15345</strain>
    </source>
</reference>
<dbReference type="InterPro" id="IPR050388">
    <property type="entry name" value="ABC_Ni/Peptide_Import"/>
</dbReference>
<keyword evidence="10" id="KW-1185">Reference proteome</keyword>
<dbReference type="SMART" id="SM00382">
    <property type="entry name" value="AAA"/>
    <property type="match status" value="1"/>
</dbReference>
<keyword evidence="5" id="KW-0547">Nucleotide-binding</keyword>
<dbReference type="Gene3D" id="3.40.50.300">
    <property type="entry name" value="P-loop containing nucleotide triphosphate hydrolases"/>
    <property type="match status" value="1"/>
</dbReference>
<feature type="domain" description="ABC transporter" evidence="8">
    <location>
        <begin position="7"/>
        <end position="258"/>
    </location>
</feature>
<dbReference type="InterPro" id="IPR017871">
    <property type="entry name" value="ABC_transporter-like_CS"/>
</dbReference>